<dbReference type="InterPro" id="IPR036249">
    <property type="entry name" value="Thioredoxin-like_sf"/>
</dbReference>
<dbReference type="RefSeq" id="WP_047184458.1">
    <property type="nucleotide sequence ID" value="NZ_JAHHXM010000011.1"/>
</dbReference>
<proteinExistence type="inferred from homology"/>
<dbReference type="SUPFAM" id="SSF52833">
    <property type="entry name" value="Thioredoxin-like"/>
    <property type="match status" value="1"/>
</dbReference>
<dbReference type="PANTHER" id="PTHR13887:SF47">
    <property type="entry name" value="CLPXP ADAPTER PROTEIN SPXH"/>
    <property type="match status" value="1"/>
</dbReference>
<name>A0ABR5MIL0_9BACI</name>
<sequence length="277" mass="32974">MSWDQTELKKFNKSNTSESCNYLDSHSKPIEMYVFIDPLCPNCWYFEPYIKKFSLEYGRFFTIQQILSPSINRDQLSCRKSSYSSNNFTVSNPWIVSFAIKAAEIQGKRAGKTFLRKLQEHLFLRNLDISNEQILMEIAREAKLDLEEFVEDMHSATARKAFQSDVQLRHEMEIDITPTVVFFNHSNDDQGIKIVGLYPYEVYEFILQETLQITPIPSEKPPLEEFLKRHNMVRSKEISIVYDWSLSKTEKELKKLQFRQRVNRINENERCYWKYKE</sequence>
<accession>A0ABR5MIL0</accession>
<evidence type="ECO:0000256" key="2">
    <source>
        <dbReference type="HAMAP-Rule" id="MF_02245"/>
    </source>
</evidence>
<gene>
    <name evidence="2" type="primary">spxH</name>
    <name evidence="3" type="ORF">AFL42_10405</name>
</gene>
<comment type="similarity">
    <text evidence="2">Belongs to the SpxH family.</text>
</comment>
<dbReference type="Pfam" id="PF13743">
    <property type="entry name" value="Thioredoxin_5"/>
    <property type="match status" value="1"/>
</dbReference>
<dbReference type="PANTHER" id="PTHR13887">
    <property type="entry name" value="GLUTATHIONE S-TRANSFERASE KAPPA"/>
    <property type="match status" value="1"/>
</dbReference>
<dbReference type="CDD" id="cd03025">
    <property type="entry name" value="DsbA_FrnE_like"/>
    <property type="match status" value="1"/>
</dbReference>
<dbReference type="HAMAP" id="MF_02245">
    <property type="entry name" value="Adapter_SpxH"/>
    <property type="match status" value="1"/>
</dbReference>
<comment type="caution">
    <text evidence="3">The sequence shown here is derived from an EMBL/GenBank/DDBJ whole genome shotgun (WGS) entry which is preliminary data.</text>
</comment>
<evidence type="ECO:0000313" key="3">
    <source>
        <dbReference type="EMBL" id="KPH74402.1"/>
    </source>
</evidence>
<keyword evidence="3" id="KW-0413">Isomerase</keyword>
<protein>
    <recommendedName>
        <fullName evidence="2">ClpXP adapter protein SpxH</fullName>
    </recommendedName>
</protein>
<organism evidence="3 4">
    <name type="scientific">Oceanobacillus caeni</name>
    <dbReference type="NCBI Taxonomy" id="405946"/>
    <lineage>
        <taxon>Bacteria</taxon>
        <taxon>Bacillati</taxon>
        <taxon>Bacillota</taxon>
        <taxon>Bacilli</taxon>
        <taxon>Bacillales</taxon>
        <taxon>Bacillaceae</taxon>
        <taxon>Oceanobacillus</taxon>
    </lineage>
</organism>
<dbReference type="EMBL" id="LGTK01000032">
    <property type="protein sequence ID" value="KPH74402.1"/>
    <property type="molecule type" value="Genomic_DNA"/>
</dbReference>
<dbReference type="Gene3D" id="3.40.30.10">
    <property type="entry name" value="Glutaredoxin"/>
    <property type="match status" value="2"/>
</dbReference>
<keyword evidence="1 2" id="KW-0963">Cytoplasm</keyword>
<comment type="subcellular location">
    <subcellularLocation>
        <location evidence="2">Cytoplasm</location>
    </subcellularLocation>
</comment>
<dbReference type="GO" id="GO:0016853">
    <property type="term" value="F:isomerase activity"/>
    <property type="evidence" value="ECO:0007669"/>
    <property type="project" value="UniProtKB-KW"/>
</dbReference>
<reference evidence="3 4" key="1">
    <citation type="submission" date="2015-07" db="EMBL/GenBank/DDBJ databases">
        <title>High-quality draft genome sequence of Oceanobacillus caeni HM6, a bacillus isolated from a human feces.</title>
        <authorList>
            <person name="Kumar J."/>
            <person name="Verma M.K."/>
            <person name="Pandey R."/>
            <person name="Bhambi M."/>
            <person name="Chauhan N."/>
        </authorList>
    </citation>
    <scope>NUCLEOTIDE SEQUENCE [LARGE SCALE GENOMIC DNA]</scope>
    <source>
        <strain evidence="3 4">HM6</strain>
    </source>
</reference>
<evidence type="ECO:0000256" key="1">
    <source>
        <dbReference type="ARBA" id="ARBA00022490"/>
    </source>
</evidence>
<dbReference type="Proteomes" id="UP000037854">
    <property type="component" value="Unassembled WGS sequence"/>
</dbReference>
<evidence type="ECO:0000313" key="4">
    <source>
        <dbReference type="Proteomes" id="UP000037854"/>
    </source>
</evidence>
<comment type="function">
    <text evidence="2">Adapter protein required for efficient degradation of Spx by ClpXP under non-stress conditions. Interaction with Spx stabilizes Spx and exposes the C-terminus of Spx for recognition and proteolysis by ClpXP.</text>
</comment>
<comment type="subunit">
    <text evidence="2">Interacts with Spx.</text>
</comment>
<dbReference type="InterPro" id="IPR046404">
    <property type="entry name" value="Adapter_SpxH"/>
</dbReference>
<keyword evidence="4" id="KW-1185">Reference proteome</keyword>